<dbReference type="SUPFAM" id="SSF56219">
    <property type="entry name" value="DNase I-like"/>
    <property type="match status" value="1"/>
</dbReference>
<keyword evidence="2" id="KW-1185">Reference proteome</keyword>
<dbReference type="EMBL" id="BPLQ01001225">
    <property type="protein sequence ID" value="GIX79764.1"/>
    <property type="molecule type" value="Genomic_DNA"/>
</dbReference>
<evidence type="ECO:0000313" key="2">
    <source>
        <dbReference type="Proteomes" id="UP001054837"/>
    </source>
</evidence>
<evidence type="ECO:0000313" key="1">
    <source>
        <dbReference type="EMBL" id="GIX79764.1"/>
    </source>
</evidence>
<name>A0AAV4N4X8_9ARAC</name>
<sequence length="415" mass="47527">MDSKAQQHLIIGGHINLGNARAAMAQLQDSIRNLDLDYISLNEPYSFNNQITCIPLNYTIAASLESPKAAIVIKSTLNAQIVICYKEVVIIQATLNNQETILVSAYCPPNKNLDATLLIIRNAISKFTNRPILDLAVENSPESLPTYSSSRGDSWIDLLLTRNLASEITLEVTDHISNSDHNLLIIRHLSNVSQCPNTRRLSINKINWIKLKTTLHHILKDQTDPDLFPASVINSLIQQLQDTIFTAISKLKDNTNSRNSKPQKKKNAIWWTRELEIKRSKTRALRRLFQKERDTCIRAKKKKSLKKLVRKGYFPATWKATRVILIEKKGKTFDHPSHFRTICILPTWGKILDKIITERLTFHLESSNLLSDNQFGFRRNHPSYKKYSRFSYKSPRNNISQMASQLSQMEKDQPA</sequence>
<dbReference type="PANTHER" id="PTHR33395:SF22">
    <property type="entry name" value="REVERSE TRANSCRIPTASE DOMAIN-CONTAINING PROTEIN"/>
    <property type="match status" value="1"/>
</dbReference>
<comment type="caution">
    <text evidence="1">The sequence shown here is derived from an EMBL/GenBank/DDBJ whole genome shotgun (WGS) entry which is preliminary data.</text>
</comment>
<evidence type="ECO:0008006" key="3">
    <source>
        <dbReference type="Google" id="ProtNLM"/>
    </source>
</evidence>
<protein>
    <recommendedName>
        <fullName evidence="3">Reverse transcriptase domain-containing protein</fullName>
    </recommendedName>
</protein>
<dbReference type="InterPro" id="IPR036691">
    <property type="entry name" value="Endo/exonu/phosph_ase_sf"/>
</dbReference>
<dbReference type="Gene3D" id="3.60.10.10">
    <property type="entry name" value="Endonuclease/exonuclease/phosphatase"/>
    <property type="match status" value="2"/>
</dbReference>
<proteinExistence type="predicted"/>
<reference evidence="1 2" key="1">
    <citation type="submission" date="2021-06" db="EMBL/GenBank/DDBJ databases">
        <title>Caerostris darwini draft genome.</title>
        <authorList>
            <person name="Kono N."/>
            <person name="Arakawa K."/>
        </authorList>
    </citation>
    <scope>NUCLEOTIDE SEQUENCE [LARGE SCALE GENOMIC DNA]</scope>
</reference>
<dbReference type="PANTHER" id="PTHR33395">
    <property type="entry name" value="TRANSCRIPTASE, PUTATIVE-RELATED-RELATED"/>
    <property type="match status" value="1"/>
</dbReference>
<dbReference type="Proteomes" id="UP001054837">
    <property type="component" value="Unassembled WGS sequence"/>
</dbReference>
<gene>
    <name evidence="1" type="primary">DI617_08965</name>
    <name evidence="1" type="ORF">CDAR_77391</name>
</gene>
<organism evidence="1 2">
    <name type="scientific">Caerostris darwini</name>
    <dbReference type="NCBI Taxonomy" id="1538125"/>
    <lineage>
        <taxon>Eukaryota</taxon>
        <taxon>Metazoa</taxon>
        <taxon>Ecdysozoa</taxon>
        <taxon>Arthropoda</taxon>
        <taxon>Chelicerata</taxon>
        <taxon>Arachnida</taxon>
        <taxon>Araneae</taxon>
        <taxon>Araneomorphae</taxon>
        <taxon>Entelegynae</taxon>
        <taxon>Araneoidea</taxon>
        <taxon>Araneidae</taxon>
        <taxon>Caerostris</taxon>
    </lineage>
</organism>
<accession>A0AAV4N4X8</accession>
<dbReference type="AlphaFoldDB" id="A0AAV4N4X8"/>